<proteinExistence type="inferred from homology"/>
<evidence type="ECO:0000256" key="5">
    <source>
        <dbReference type="ARBA" id="ARBA00022884"/>
    </source>
</evidence>
<dbReference type="GO" id="GO:0032259">
    <property type="term" value="P:methylation"/>
    <property type="evidence" value="ECO:0007669"/>
    <property type="project" value="UniProtKB-KW"/>
</dbReference>
<feature type="transmembrane region" description="Helical" evidence="8">
    <location>
        <begin position="7"/>
        <end position="29"/>
    </location>
</feature>
<dbReference type="STRING" id="35525.A0A164LSU2"/>
<evidence type="ECO:0000313" key="10">
    <source>
        <dbReference type="EMBL" id="KZS04392.1"/>
    </source>
</evidence>
<dbReference type="GO" id="GO:0004180">
    <property type="term" value="F:carboxypeptidase activity"/>
    <property type="evidence" value="ECO:0007669"/>
    <property type="project" value="TreeGrafter"/>
</dbReference>
<comment type="caution">
    <text evidence="10">The sequence shown here is derived from an EMBL/GenBank/DDBJ whole genome shotgun (WGS) entry which is preliminary data.</text>
</comment>
<dbReference type="InterPro" id="IPR046450">
    <property type="entry name" value="PA_dom_sf"/>
</dbReference>
<comment type="similarity">
    <text evidence="1">Belongs to the peptidase M28 family. M28B subfamily.</text>
</comment>
<evidence type="ECO:0000256" key="3">
    <source>
        <dbReference type="ARBA" id="ARBA00022679"/>
    </source>
</evidence>
<dbReference type="SUPFAM" id="SSF53335">
    <property type="entry name" value="S-adenosyl-L-methionine-dependent methyltransferases"/>
    <property type="match status" value="1"/>
</dbReference>
<feature type="domain" description="SAM-dependent MTase RsmB/NOP-type" evidence="9">
    <location>
        <begin position="448"/>
        <end position="570"/>
    </location>
</feature>
<feature type="region of interest" description="Disordered" evidence="7">
    <location>
        <begin position="577"/>
        <end position="647"/>
    </location>
</feature>
<reference evidence="10 11" key="1">
    <citation type="submission" date="2016-03" db="EMBL/GenBank/DDBJ databases">
        <title>EvidentialGene: Evidence-directed Construction of Genes on Genomes.</title>
        <authorList>
            <person name="Gilbert D.G."/>
            <person name="Choi J.-H."/>
            <person name="Mockaitis K."/>
            <person name="Colbourne J."/>
            <person name="Pfrender M."/>
        </authorList>
    </citation>
    <scope>NUCLEOTIDE SEQUENCE [LARGE SCALE GENOMIC DNA]</scope>
    <source>
        <strain evidence="10 11">Xinb3</strain>
        <tissue evidence="10">Complete organism</tissue>
    </source>
</reference>
<organism evidence="10 11">
    <name type="scientific">Daphnia magna</name>
    <dbReference type="NCBI Taxonomy" id="35525"/>
    <lineage>
        <taxon>Eukaryota</taxon>
        <taxon>Metazoa</taxon>
        <taxon>Ecdysozoa</taxon>
        <taxon>Arthropoda</taxon>
        <taxon>Crustacea</taxon>
        <taxon>Branchiopoda</taxon>
        <taxon>Diplostraca</taxon>
        <taxon>Cladocera</taxon>
        <taxon>Anomopoda</taxon>
        <taxon>Daphniidae</taxon>
        <taxon>Daphnia</taxon>
    </lineage>
</organism>
<evidence type="ECO:0000313" key="11">
    <source>
        <dbReference type="Proteomes" id="UP000076858"/>
    </source>
</evidence>
<evidence type="ECO:0000256" key="8">
    <source>
        <dbReference type="SAM" id="Phobius"/>
    </source>
</evidence>
<dbReference type="FunFam" id="3.50.30.30:FF:000056">
    <property type="entry name" value="Glutamate carboxypeptidase"/>
    <property type="match status" value="1"/>
</dbReference>
<keyword evidence="8" id="KW-0472">Membrane</keyword>
<evidence type="ECO:0000256" key="1">
    <source>
        <dbReference type="ARBA" id="ARBA00005634"/>
    </source>
</evidence>
<dbReference type="GO" id="GO:0008168">
    <property type="term" value="F:methyltransferase activity"/>
    <property type="evidence" value="ECO:0007669"/>
    <property type="project" value="UniProtKB-KW"/>
</dbReference>
<dbReference type="CDD" id="cd02121">
    <property type="entry name" value="PA_GCPII_like"/>
    <property type="match status" value="1"/>
</dbReference>
<comment type="caution">
    <text evidence="6">Lacks conserved residue(s) required for the propagation of feature annotation.</text>
</comment>
<dbReference type="PANTHER" id="PTHR10404:SF77">
    <property type="entry name" value="GLUTAMATE CARBOXYPEPTIDASE 2 HOMOLOG"/>
    <property type="match status" value="1"/>
</dbReference>
<dbReference type="PANTHER" id="PTHR10404">
    <property type="entry name" value="N-ACETYLATED-ALPHA-LINKED ACIDIC DIPEPTIDASE"/>
    <property type="match status" value="1"/>
</dbReference>
<evidence type="ECO:0000256" key="7">
    <source>
        <dbReference type="SAM" id="MobiDB-lite"/>
    </source>
</evidence>
<feature type="active site" description="Nucleophile" evidence="6">
    <location>
        <position position="500"/>
    </location>
</feature>
<evidence type="ECO:0000256" key="4">
    <source>
        <dbReference type="ARBA" id="ARBA00022691"/>
    </source>
</evidence>
<keyword evidence="3 6" id="KW-0808">Transferase</keyword>
<accession>A0A164LSU2</accession>
<keyword evidence="11" id="KW-1185">Reference proteome</keyword>
<dbReference type="Gene3D" id="3.40.50.150">
    <property type="entry name" value="Vaccinia Virus protein VP39"/>
    <property type="match status" value="1"/>
</dbReference>
<keyword evidence="2 6" id="KW-0489">Methyltransferase</keyword>
<dbReference type="GO" id="GO:0003723">
    <property type="term" value="F:RNA binding"/>
    <property type="evidence" value="ECO:0007669"/>
    <property type="project" value="UniProtKB-UniRule"/>
</dbReference>
<sequence length="670" mass="74411">MAQKPNWILICAASVIFLIIGILIGRYGINNNKDTESPEKAKMSAVVMEEISASNIGEYLKYLSSVPNLAGTPQDLEVARWVHDRFIKGGLDEAHLVPYKVLLSYPDKNNPNQVSLLDPDGKVNFTTSGRQTPLFSSEEFSPLVQPNFNAYSANGTVEGDLVYANYGRKQDFEYLKSIGIDIRGRIVIARYGAIFRGNIVKSAEDGGALGVILFSDPKDFAPEGRSSVYPNTTRLPGMAVQSGSVLLGYGDPLTPLYPALEGAYRLPETEAPLPKIPVQPIGYDEAEILLRSMSIDNPAPEDWQGGLNTTYFLGSKSTQRKWTVRLQVRMPKSLQQPITQLGSFMEEKNRYVLIGNHMDAWTLGGIDPASGTSVLVEMARTFGHIKEESKWRPRRTLMFCGWGAEEYGMIGSYEWAEEHAKVLIQRAVAYINVDSAMEGNYTLKSQTVPSLGTGVISKDPSAKTSKDSKDINRCSHLQKELILAAIDCADEGGYIVYSTCSVLVQENEWVVDYALKKRHVKVVDTGLEFGREGFPRFQKLVFHPSVKLCRRFYPHTHNMDGFFVAKLKKISNNIPSTAEEIEEEEPAEEKNSNDSDDDTSAKSRRMKRKKGSKANDSNNKNLNPKIKKGSDAKHEKANGVAKTGIVKKKVGNLKKKVLGKQMKGPIKQRK</sequence>
<dbReference type="InterPro" id="IPR003137">
    <property type="entry name" value="PA_domain"/>
</dbReference>
<dbReference type="AlphaFoldDB" id="A0A164LSU2"/>
<comment type="similarity">
    <text evidence="6">Belongs to the class I-like SAM-binding methyltransferase superfamily. RsmB/NOP family.</text>
</comment>
<keyword evidence="4 6" id="KW-0949">S-adenosyl-L-methionine</keyword>
<dbReference type="InterPro" id="IPR039373">
    <property type="entry name" value="Peptidase_M28B"/>
</dbReference>
<dbReference type="InterPro" id="IPR001678">
    <property type="entry name" value="MeTrfase_RsmB-F_NOP2_dom"/>
</dbReference>
<dbReference type="Proteomes" id="UP000076858">
    <property type="component" value="Unassembled WGS sequence"/>
</dbReference>
<dbReference type="Gene3D" id="3.40.630.10">
    <property type="entry name" value="Zn peptidases"/>
    <property type="match status" value="2"/>
</dbReference>
<dbReference type="Pfam" id="PF01189">
    <property type="entry name" value="Methyltr_RsmB-F"/>
    <property type="match status" value="1"/>
</dbReference>
<evidence type="ECO:0000259" key="9">
    <source>
        <dbReference type="PROSITE" id="PS51686"/>
    </source>
</evidence>
<dbReference type="Pfam" id="PF02225">
    <property type="entry name" value="PA"/>
    <property type="match status" value="1"/>
</dbReference>
<dbReference type="OrthoDB" id="5841748at2759"/>
<keyword evidence="8" id="KW-1133">Transmembrane helix</keyword>
<dbReference type="FunFam" id="3.40.630.10:FF:000101">
    <property type="entry name" value="N-acetylated alpha-linked acidic dipeptidase like 1"/>
    <property type="match status" value="1"/>
</dbReference>
<dbReference type="Gene3D" id="3.50.30.30">
    <property type="match status" value="1"/>
</dbReference>
<keyword evidence="8" id="KW-0812">Transmembrane</keyword>
<keyword evidence="5 6" id="KW-0694">RNA-binding</keyword>
<gene>
    <name evidence="10" type="ORF">APZ42_032640</name>
</gene>
<evidence type="ECO:0000256" key="2">
    <source>
        <dbReference type="ARBA" id="ARBA00022603"/>
    </source>
</evidence>
<name>A0A164LSU2_9CRUS</name>
<protein>
    <submittedName>
        <fullName evidence="10">N-acetylated-alpha-linked acidic dipeptidase-like protein</fullName>
    </submittedName>
</protein>
<feature type="compositionally biased region" description="Basic and acidic residues" evidence="7">
    <location>
        <begin position="628"/>
        <end position="637"/>
    </location>
</feature>
<dbReference type="InterPro" id="IPR049560">
    <property type="entry name" value="MeTrfase_RsmB-F_NOP2_cat"/>
</dbReference>
<feature type="compositionally biased region" description="Basic residues" evidence="7">
    <location>
        <begin position="602"/>
        <end position="612"/>
    </location>
</feature>
<dbReference type="SUPFAM" id="SSF53187">
    <property type="entry name" value="Zn-dependent exopeptidases"/>
    <property type="match status" value="1"/>
</dbReference>
<evidence type="ECO:0000256" key="6">
    <source>
        <dbReference type="PROSITE-ProRule" id="PRU01023"/>
    </source>
</evidence>
<dbReference type="EMBL" id="LRGB01003123">
    <property type="protein sequence ID" value="KZS04392.1"/>
    <property type="molecule type" value="Genomic_DNA"/>
</dbReference>
<dbReference type="SUPFAM" id="SSF52025">
    <property type="entry name" value="PA domain"/>
    <property type="match status" value="1"/>
</dbReference>
<dbReference type="InterPro" id="IPR029063">
    <property type="entry name" value="SAM-dependent_MTases_sf"/>
</dbReference>
<dbReference type="PROSITE" id="PS51686">
    <property type="entry name" value="SAM_MT_RSMB_NOP"/>
    <property type="match status" value="1"/>
</dbReference>